<organism evidence="2 3">
    <name type="scientific">Saccharothrix tamanrassetensis</name>
    <dbReference type="NCBI Taxonomy" id="1051531"/>
    <lineage>
        <taxon>Bacteria</taxon>
        <taxon>Bacillati</taxon>
        <taxon>Actinomycetota</taxon>
        <taxon>Actinomycetes</taxon>
        <taxon>Pseudonocardiales</taxon>
        <taxon>Pseudonocardiaceae</taxon>
        <taxon>Saccharothrix</taxon>
    </lineage>
</organism>
<dbReference type="GO" id="GO:0016758">
    <property type="term" value="F:hexosyltransferase activity"/>
    <property type="evidence" value="ECO:0007669"/>
    <property type="project" value="InterPro"/>
</dbReference>
<dbReference type="Pfam" id="PF04101">
    <property type="entry name" value="Glyco_tran_28_C"/>
    <property type="match status" value="1"/>
</dbReference>
<sequence length="342" mass="36632">MIGYYAHHLGAGHVHRAGAIAAALRTPVIGFSTMSAPSGWPGRWIRLPDDSGDFTPSDGDDVTAGGTLHWVPSGHAGLRNRMGLIGAELAKGEISVMVVDVSVEISVLARLHGIPVVVMAQPGDRSDRPHQLCYDLAERLLAAWPSVGPQDWPSRWLDKTVHLGAVSRFDGRPPTDPPGTRRVLALWGQGGLDIGLDDLRAAAAATPDWCWDVVGQETDSTAEQDNLAWHGWVDDVWARLGDADVVVTHAGQNALAEVAAARRPAVVLPQLRPHDEQLATGEMLRRADIGTVLAGWPRPDEWPGVLERARARGGTEWSRWSTGGGAQRAAAVLDGIAERGRS</sequence>
<dbReference type="AlphaFoldDB" id="A0A841CQM4"/>
<evidence type="ECO:0000313" key="2">
    <source>
        <dbReference type="EMBL" id="MBB5958295.1"/>
    </source>
</evidence>
<name>A0A841CQM4_9PSEU</name>
<comment type="caution">
    <text evidence="2">The sequence shown here is derived from an EMBL/GenBank/DDBJ whole genome shotgun (WGS) entry which is preliminary data.</text>
</comment>
<dbReference type="PANTHER" id="PTHR21015">
    <property type="entry name" value="UDP-N-ACETYLGLUCOSAMINE--N-ACETYLMURAMYL-(PENTAPEPTIDE) PYROPHOSPHORYL-UNDECAPRENOL N-ACETYLGLUCOSAMINE TRANSFERASE 1"/>
    <property type="match status" value="1"/>
</dbReference>
<dbReference type="InterPro" id="IPR007235">
    <property type="entry name" value="Glyco_trans_28_C"/>
</dbReference>
<reference evidence="2 3" key="1">
    <citation type="submission" date="2020-08" db="EMBL/GenBank/DDBJ databases">
        <title>Genomic Encyclopedia of Type Strains, Phase III (KMG-III): the genomes of soil and plant-associated and newly described type strains.</title>
        <authorList>
            <person name="Whitman W."/>
        </authorList>
    </citation>
    <scope>NUCLEOTIDE SEQUENCE [LARGE SCALE GENOMIC DNA]</scope>
    <source>
        <strain evidence="2 3">CECT 8640</strain>
    </source>
</reference>
<gene>
    <name evidence="2" type="ORF">FHS29_004903</name>
</gene>
<keyword evidence="3" id="KW-1185">Reference proteome</keyword>
<dbReference type="Gene3D" id="3.40.50.2000">
    <property type="entry name" value="Glycogen Phosphorylase B"/>
    <property type="match status" value="1"/>
</dbReference>
<protein>
    <recommendedName>
        <fullName evidence="1">Glycosyl transferase family 28 C-terminal domain-containing protein</fullName>
    </recommendedName>
</protein>
<proteinExistence type="predicted"/>
<dbReference type="SUPFAM" id="SSF53756">
    <property type="entry name" value="UDP-Glycosyltransferase/glycogen phosphorylase"/>
    <property type="match status" value="1"/>
</dbReference>
<dbReference type="Proteomes" id="UP000547510">
    <property type="component" value="Unassembled WGS sequence"/>
</dbReference>
<accession>A0A841CQM4</accession>
<feature type="domain" description="Glycosyl transferase family 28 C-terminal" evidence="1">
    <location>
        <begin position="232"/>
        <end position="272"/>
    </location>
</feature>
<dbReference type="PANTHER" id="PTHR21015:SF22">
    <property type="entry name" value="GLYCOSYLTRANSFERASE"/>
    <property type="match status" value="1"/>
</dbReference>
<dbReference type="EMBL" id="JACHJN010000007">
    <property type="protein sequence ID" value="MBB5958295.1"/>
    <property type="molecule type" value="Genomic_DNA"/>
</dbReference>
<evidence type="ECO:0000313" key="3">
    <source>
        <dbReference type="Proteomes" id="UP000547510"/>
    </source>
</evidence>
<evidence type="ECO:0000259" key="1">
    <source>
        <dbReference type="Pfam" id="PF04101"/>
    </source>
</evidence>